<comment type="caution">
    <text evidence="1">The sequence shown here is derived from an EMBL/GenBank/DDBJ whole genome shotgun (WGS) entry which is preliminary data.</text>
</comment>
<reference evidence="1 2" key="1">
    <citation type="submission" date="2013-02" db="EMBL/GenBank/DDBJ databases">
        <title>The Genome Sequence of Acinetobacter sp. CIP 70.18.</title>
        <authorList>
            <consortium name="The Broad Institute Genome Sequencing Platform"/>
            <consortium name="The Broad Institute Genome Sequencing Center for Infectious Disease"/>
            <person name="Cerqueira G."/>
            <person name="Feldgarden M."/>
            <person name="Courvalin P."/>
            <person name="Perichon B."/>
            <person name="Grillot-Courvalin C."/>
            <person name="Clermont D."/>
            <person name="Rocha E."/>
            <person name="Yoon E.-J."/>
            <person name="Nemec A."/>
            <person name="Walker B."/>
            <person name="Young S.K."/>
            <person name="Zeng Q."/>
            <person name="Gargeya S."/>
            <person name="Fitzgerald M."/>
            <person name="Haas B."/>
            <person name="Abouelleil A."/>
            <person name="Alvarado L."/>
            <person name="Arachchi H.M."/>
            <person name="Berlin A.M."/>
            <person name="Chapman S.B."/>
            <person name="Dewar J."/>
            <person name="Goldberg J."/>
            <person name="Griggs A."/>
            <person name="Gujja S."/>
            <person name="Hansen M."/>
            <person name="Howarth C."/>
            <person name="Imamovic A."/>
            <person name="Larimer J."/>
            <person name="McCowan C."/>
            <person name="Murphy C."/>
            <person name="Neiman D."/>
            <person name="Pearson M."/>
            <person name="Priest M."/>
            <person name="Roberts A."/>
            <person name="Saif S."/>
            <person name="Shea T."/>
            <person name="Sisk P."/>
            <person name="Sykes S."/>
            <person name="Wortman J."/>
            <person name="Nusbaum C."/>
            <person name="Birren B."/>
        </authorList>
    </citation>
    <scope>NUCLEOTIDE SEQUENCE [LARGE SCALE GENOMIC DNA]</scope>
    <source>
        <strain evidence="1 2">CIP 70.18</strain>
    </source>
</reference>
<organism evidence="1 2">
    <name type="scientific">Acinetobacter higginsii</name>
    <dbReference type="NCBI Taxonomy" id="70347"/>
    <lineage>
        <taxon>Bacteria</taxon>
        <taxon>Pseudomonadati</taxon>
        <taxon>Pseudomonadota</taxon>
        <taxon>Gammaproteobacteria</taxon>
        <taxon>Moraxellales</taxon>
        <taxon>Moraxellaceae</taxon>
        <taxon>Acinetobacter</taxon>
    </lineage>
</organism>
<protein>
    <recommendedName>
        <fullName evidence="3">Mobilization protein BmgB</fullName>
    </recommendedName>
</protein>
<sequence>MAKTFRFTDEEEQALNEVALKLNRDLVKVGKKPLRDTEIFHEIVKQTLLDGLIEINRDGLIKIDTKK</sequence>
<keyword evidence="2" id="KW-1185">Reference proteome</keyword>
<dbReference type="AlphaFoldDB" id="N9RIZ7"/>
<dbReference type="HOGENOM" id="CLU_191944_1_0_6"/>
<dbReference type="EMBL" id="APRN01000036">
    <property type="protein sequence ID" value="ENX57973.1"/>
    <property type="molecule type" value="Genomic_DNA"/>
</dbReference>
<dbReference type="Proteomes" id="UP000013084">
    <property type="component" value="Unassembled WGS sequence"/>
</dbReference>
<gene>
    <name evidence="1" type="ORF">F902_02373</name>
</gene>
<dbReference type="PATRIC" id="fig|1217700.3.peg.2301"/>
<name>N9RIZ7_9GAMM</name>
<evidence type="ECO:0008006" key="3">
    <source>
        <dbReference type="Google" id="ProtNLM"/>
    </source>
</evidence>
<accession>N9RIZ7</accession>
<dbReference type="OrthoDB" id="6694757at2"/>
<evidence type="ECO:0000313" key="2">
    <source>
        <dbReference type="Proteomes" id="UP000013084"/>
    </source>
</evidence>
<evidence type="ECO:0000313" key="1">
    <source>
        <dbReference type="EMBL" id="ENX57973.1"/>
    </source>
</evidence>
<proteinExistence type="predicted"/>
<dbReference type="RefSeq" id="WP_005203561.1">
    <property type="nucleotide sequence ID" value="NZ_KB850072.1"/>
</dbReference>